<protein>
    <submittedName>
        <fullName evidence="1">Uncharacterized protein</fullName>
    </submittedName>
</protein>
<dbReference type="EMBL" id="CAQL01000775">
    <property type="protein sequence ID" value="CCQ57193.1"/>
    <property type="molecule type" value="Genomic_DNA"/>
</dbReference>
<dbReference type="RefSeq" id="WP_021833423.1">
    <property type="nucleotide sequence ID" value="NZ_CAQL01000775.1"/>
</dbReference>
<dbReference type="AlphaFoldDB" id="T2IW02"/>
<reference evidence="1 2" key="2">
    <citation type="submission" date="2013-09" db="EMBL/GenBank/DDBJ databases">
        <title>Whole genome comparison of six Crocosphaera watsonii strains with differing phenotypes.</title>
        <authorList>
            <person name="Bench S.R."/>
            <person name="Heller P."/>
            <person name="Frank I."/>
            <person name="Arciniega M."/>
            <person name="Shilova I.N."/>
            <person name="Zehr J.P."/>
        </authorList>
    </citation>
    <scope>NUCLEOTIDE SEQUENCE [LARGE SCALE GENOMIC DNA]</scope>
    <source>
        <strain evidence="1 2">WH 0005</strain>
    </source>
</reference>
<organism evidence="1 2">
    <name type="scientific">Crocosphaera watsonii WH 0005</name>
    <dbReference type="NCBI Taxonomy" id="423472"/>
    <lineage>
        <taxon>Bacteria</taxon>
        <taxon>Bacillati</taxon>
        <taxon>Cyanobacteriota</taxon>
        <taxon>Cyanophyceae</taxon>
        <taxon>Oscillatoriophycideae</taxon>
        <taxon>Chroococcales</taxon>
        <taxon>Aphanothecaceae</taxon>
        <taxon>Crocosphaera</taxon>
    </lineage>
</organism>
<name>T2IW02_CROWT</name>
<reference evidence="1 2" key="1">
    <citation type="submission" date="2013-01" db="EMBL/GenBank/DDBJ databases">
        <authorList>
            <person name="Bench S."/>
        </authorList>
    </citation>
    <scope>NUCLEOTIDE SEQUENCE [LARGE SCALE GENOMIC DNA]</scope>
    <source>
        <strain evidence="1 2">WH 0005</strain>
    </source>
</reference>
<comment type="caution">
    <text evidence="1">The sequence shown here is derived from an EMBL/GenBank/DDBJ whole genome shotgun (WGS) entry which is preliminary data.</text>
</comment>
<sequence>MTGRWGDWEMGRLGDGEIGRLGITHLTETAGKLWKTLSEILG</sequence>
<evidence type="ECO:0000313" key="1">
    <source>
        <dbReference type="EMBL" id="CCQ57193.1"/>
    </source>
</evidence>
<dbReference type="Proteomes" id="UP000017981">
    <property type="component" value="Unassembled WGS sequence"/>
</dbReference>
<evidence type="ECO:0000313" key="2">
    <source>
        <dbReference type="Proteomes" id="UP000017981"/>
    </source>
</evidence>
<gene>
    <name evidence="1" type="ORF">CWATWH0005_918</name>
</gene>
<proteinExistence type="predicted"/>
<accession>T2IW02</accession>